<feature type="transmembrane region" description="Helical" evidence="1">
    <location>
        <begin position="387"/>
        <end position="404"/>
    </location>
</feature>
<accession>A0A6L4X006</accession>
<keyword evidence="1" id="KW-1133">Transmembrane helix</keyword>
<protein>
    <submittedName>
        <fullName evidence="2">Uncharacterized protein</fullName>
    </submittedName>
</protein>
<feature type="transmembrane region" description="Helical" evidence="1">
    <location>
        <begin position="198"/>
        <end position="216"/>
    </location>
</feature>
<evidence type="ECO:0000256" key="1">
    <source>
        <dbReference type="SAM" id="Phobius"/>
    </source>
</evidence>
<feature type="transmembrane region" description="Helical" evidence="1">
    <location>
        <begin position="44"/>
        <end position="65"/>
    </location>
</feature>
<keyword evidence="3" id="KW-1185">Reference proteome</keyword>
<evidence type="ECO:0000313" key="2">
    <source>
        <dbReference type="EMBL" id="KAB8288002.1"/>
    </source>
</evidence>
<comment type="caution">
    <text evidence="2">The sequence shown here is derived from an EMBL/GenBank/DDBJ whole genome shotgun (WGS) entry which is preliminary data.</text>
</comment>
<sequence>MSDFPRTFPAPPSPVRTHVVTLADRSDLVLYLALLMLPVDGTTLGLYAPFWTPISPWLFLLYAALNWRDVPSVYRRFRMWFVFPAVLVAYSTLGWSSVALHPVPALTSLCAVIGALACLVALDIALRIKRLPWSDMIRVLLFAYWFAFGVGVVQWLGVRLDLGSVRSYFSHLMYRSYISASSPWGGGRPQFLFAEPSYIGMHLFGVLLPLMWLMRSRDSIYARRLRDLIVAFAAGSVLMGAGVRIILDSLIALIVVIAERTRWHAADSRRNGVLALCGTAVLGVLSIVLNSRLNSIAANGMDGDGSFFARIWQSLGPICGMLTHPIYLLTGYGAGNIADATHDGAAVAVHVLRALHLPADSAAGWYAQMTPDTIWTMSAYTSFVTEYGVLALVLLFVLLARHITAGCGWPKTVVCWFALTVYLYIQFEGYAFYALPLFIWVTAPRRTVADE</sequence>
<feature type="transmembrane region" description="Helical" evidence="1">
    <location>
        <begin position="416"/>
        <end position="441"/>
    </location>
</feature>
<feature type="transmembrane region" description="Helical" evidence="1">
    <location>
        <begin position="77"/>
        <end position="99"/>
    </location>
</feature>
<feature type="transmembrane region" description="Helical" evidence="1">
    <location>
        <begin position="138"/>
        <end position="158"/>
    </location>
</feature>
<dbReference type="AlphaFoldDB" id="A0A6L4X006"/>
<evidence type="ECO:0000313" key="3">
    <source>
        <dbReference type="Proteomes" id="UP000482084"/>
    </source>
</evidence>
<gene>
    <name evidence="2" type="ORF">DSM100688_1112</name>
</gene>
<dbReference type="EMBL" id="WBSM01000005">
    <property type="protein sequence ID" value="KAB8288002.1"/>
    <property type="molecule type" value="Genomic_DNA"/>
</dbReference>
<keyword evidence="1" id="KW-0812">Transmembrane</keyword>
<feature type="transmembrane region" description="Helical" evidence="1">
    <location>
        <begin position="270"/>
        <end position="289"/>
    </location>
</feature>
<name>A0A6L4X006_9BIFI</name>
<keyword evidence="1" id="KW-0472">Membrane</keyword>
<proteinExistence type="predicted"/>
<organism evidence="2 3">
    <name type="scientific">Bifidobacterium ramosum</name>
    <dbReference type="NCBI Taxonomy" id="1798158"/>
    <lineage>
        <taxon>Bacteria</taxon>
        <taxon>Bacillati</taxon>
        <taxon>Actinomycetota</taxon>
        <taxon>Actinomycetes</taxon>
        <taxon>Bifidobacteriales</taxon>
        <taxon>Bifidobacteriaceae</taxon>
        <taxon>Bifidobacterium</taxon>
    </lineage>
</organism>
<dbReference type="Proteomes" id="UP000482084">
    <property type="component" value="Unassembled WGS sequence"/>
</dbReference>
<feature type="transmembrane region" description="Helical" evidence="1">
    <location>
        <begin position="105"/>
        <end position="126"/>
    </location>
</feature>
<feature type="transmembrane region" description="Helical" evidence="1">
    <location>
        <begin position="228"/>
        <end position="258"/>
    </location>
</feature>
<reference evidence="2 3" key="1">
    <citation type="submission" date="2019-10" db="EMBL/GenBank/DDBJ databases">
        <title>Characterization of the phylogenetic diversity of two novel species belonging to the genus Bifidobacterium: Bifidobacterium cebidarum sp. nov. and Bifidobacterium leontopitheci sp. nov.</title>
        <authorList>
            <person name="Lugli G.A."/>
            <person name="Duranti S."/>
            <person name="Milani C."/>
            <person name="Turroni F."/>
            <person name="Ventura M."/>
        </authorList>
    </citation>
    <scope>NUCLEOTIDE SEQUENCE [LARGE SCALE GENOMIC DNA]</scope>
    <source>
        <strain evidence="2 3">DSM 100688</strain>
    </source>
</reference>